<dbReference type="Gene3D" id="3.40.720.10">
    <property type="entry name" value="Alkaline Phosphatase, subunit A"/>
    <property type="match status" value="1"/>
</dbReference>
<dbReference type="CDD" id="cd16147">
    <property type="entry name" value="G6S"/>
    <property type="match status" value="1"/>
</dbReference>
<feature type="compositionally biased region" description="Basic and acidic residues" evidence="14">
    <location>
        <begin position="1105"/>
        <end position="1119"/>
    </location>
</feature>
<accession>A0ABR0B447</accession>
<feature type="compositionally biased region" description="Acidic residues" evidence="14">
    <location>
        <begin position="876"/>
        <end position="901"/>
    </location>
</feature>
<dbReference type="PROSITE" id="PS00523">
    <property type="entry name" value="SULFATASE_1"/>
    <property type="match status" value="1"/>
</dbReference>
<evidence type="ECO:0000256" key="7">
    <source>
        <dbReference type="ARBA" id="ARBA00022729"/>
    </source>
</evidence>
<evidence type="ECO:0008006" key="20">
    <source>
        <dbReference type="Google" id="ProtNLM"/>
    </source>
</evidence>
<dbReference type="InterPro" id="IPR000917">
    <property type="entry name" value="Sulfatase_N"/>
</dbReference>
<feature type="chain" id="PRO_5045285564" description="Extracellular sulfatase Sulf-1" evidence="15">
    <location>
        <begin position="23"/>
        <end position="1192"/>
    </location>
</feature>
<evidence type="ECO:0000256" key="3">
    <source>
        <dbReference type="ARBA" id="ARBA00004241"/>
    </source>
</evidence>
<evidence type="ECO:0000259" key="16">
    <source>
        <dbReference type="Pfam" id="PF00884"/>
    </source>
</evidence>
<evidence type="ECO:0000256" key="8">
    <source>
        <dbReference type="ARBA" id="ARBA00022801"/>
    </source>
</evidence>
<evidence type="ECO:0000256" key="2">
    <source>
        <dbReference type="ARBA" id="ARBA00004240"/>
    </source>
</evidence>
<evidence type="ECO:0000256" key="4">
    <source>
        <dbReference type="ARBA" id="ARBA00004348"/>
    </source>
</evidence>
<evidence type="ECO:0000313" key="19">
    <source>
        <dbReference type="Proteomes" id="UP001234178"/>
    </source>
</evidence>
<feature type="region of interest" description="Disordered" evidence="14">
    <location>
        <begin position="1099"/>
        <end position="1164"/>
    </location>
</feature>
<dbReference type="Pfam" id="PF00884">
    <property type="entry name" value="Sulfatase"/>
    <property type="match status" value="1"/>
</dbReference>
<keyword evidence="11" id="KW-0333">Golgi apparatus</keyword>
<sequence length="1192" mass="135472">MNMHTAVWSLWAIVFFYGSCQAVDEGERRGGRKRNRGTGASAFRPEQTSPSNHGRNLPMPDDPLFTDQREIRLSFPKERLWSSSGSVDSSRKKATTTTSHNNKKKPSKSSGGGHSSDNYFGSRKTGSESSTKTNPKKPNIILIVTDDQDVELGSLDYMPKTRAILKEGGAFFPNSFVSTPMCCPSRSSMLTGLFVHNHGVLTNTENCSSAYWQAEHEPRTFGAYLASAGYRTGYFGKYLNKYNGSYVPPGWRVWAGQVMNSRYYNYTINFNGQKIKHGADYQTDYYPDLITNDSISFLRESKQHYDHQPFHLVMSFPSPHGPEDSAPQYSDMFFNVTRHRTPSYDFAPNPDKQWILRWLGKMKPVHHRFTDLLMTKRLQTLQSVDEAVEKIFSELVALGQLENTYIFYTSDHGYHLGQFGLIKGKSFPFESDIRVPFLVRGPGVGRGRVVQSLIGNVDLAPTFLEIAGVPVPPHMDGASIFRFFQKEKVKSRTPWRDTYLIERGKMPPAHFPKLNVVEDVPNSNEGAEGDDADGVSVEYSPPRGKFERWAVECRKPQYQSPCSGFQKYECLFVDERWRMKKCRTSVQPHHKLAKKKWCQCKALSKYRLSKLEPEERRMQRAFLKEHTRHVDWRGYRPRFLKTVAGKKKFHRNNNRHKREEAAAAAAATAVETAASSAEGSVLRDVAEDELEQVELIMEDISDEISDLEALTEARNVSSNTEAAILDPVTVAPSTAAGSPSGDDKSAPQLNNSDGKLNCQIVGQSRINCSSEVYSDPATWRLSRDFLEQQIRILRVQLDELKVIRKHLRAMRPMMGGDKSYSANNKRASSKTTGSSLFDWSSPPSKRTKLNSSTGASDLAGSVGRRKHRPKIAQLTDDAEDDHEEEEVVDEDDDDEDEDESTADPVESTIEVTIYDNRKIKPSNNAGRIGMCPCVDVNWSSRSREARKEERLIRQANRRKIKEERQKRRQKKLSRKRAMIESHNGQCSYEKMNCFSHDKDHWRTAPLWNDGPFCVCMNANNNTYWCVRTLNTTHNSLYCEFITGFVTYYDMRIDPYQLRNIAHTLSENQLAFFHQTLEKLRVCKGADCFVNTHPSAAKLLSATNDGDGRGASKSDPEESKNASYHLQSSHVLDNGRLGKVKPRRDGYWRRSKRRERQTPDVIASSNRRRRRVIDLVPHSFSFTLPGQSSLTTP</sequence>
<feature type="domain" description="Extracellular sulfatase C-terminal" evidence="17">
    <location>
        <begin position="687"/>
        <end position="812"/>
    </location>
</feature>
<dbReference type="InterPro" id="IPR017850">
    <property type="entry name" value="Alkaline_phosphatase_core_sf"/>
</dbReference>
<proteinExistence type="inferred from homology"/>
<evidence type="ECO:0000256" key="15">
    <source>
        <dbReference type="SAM" id="SignalP"/>
    </source>
</evidence>
<comment type="caution">
    <text evidence="18">The sequence shown here is derived from an EMBL/GenBank/DDBJ whole genome shotgun (WGS) entry which is preliminary data.</text>
</comment>
<evidence type="ECO:0000259" key="17">
    <source>
        <dbReference type="Pfam" id="PF12548"/>
    </source>
</evidence>
<keyword evidence="7 15" id="KW-0732">Signal</keyword>
<keyword evidence="12" id="KW-0325">Glycoprotein</keyword>
<feature type="region of interest" description="Disordered" evidence="14">
    <location>
        <begin position="25"/>
        <end position="64"/>
    </location>
</feature>
<evidence type="ECO:0000256" key="11">
    <source>
        <dbReference type="ARBA" id="ARBA00023034"/>
    </source>
</evidence>
<dbReference type="InterPro" id="IPR024607">
    <property type="entry name" value="Sulfatase_CS"/>
</dbReference>
<feature type="compositionally biased region" description="Polar residues" evidence="14">
    <location>
        <begin position="820"/>
        <end position="855"/>
    </location>
</feature>
<comment type="cofactor">
    <cofactor evidence="1">
        <name>Ca(2+)</name>
        <dbReference type="ChEBI" id="CHEBI:29108"/>
    </cofactor>
</comment>
<name>A0ABR0B447_9CRUS</name>
<evidence type="ECO:0000256" key="1">
    <source>
        <dbReference type="ARBA" id="ARBA00001913"/>
    </source>
</evidence>
<comment type="similarity">
    <text evidence="5">Belongs to the sulfatase family.</text>
</comment>
<feature type="compositionally biased region" description="Polar residues" evidence="14">
    <location>
        <begin position="1120"/>
        <end position="1130"/>
    </location>
</feature>
<protein>
    <recommendedName>
        <fullName evidence="20">Extracellular sulfatase Sulf-1</fullName>
    </recommendedName>
</protein>
<evidence type="ECO:0000256" key="6">
    <source>
        <dbReference type="ARBA" id="ARBA00022723"/>
    </source>
</evidence>
<keyword evidence="9" id="KW-0256">Endoplasmic reticulum</keyword>
<keyword evidence="10" id="KW-0106">Calcium</keyword>
<evidence type="ECO:0000256" key="12">
    <source>
        <dbReference type="ARBA" id="ARBA00023180"/>
    </source>
</evidence>
<feature type="domain" description="Sulfatase N-terminal" evidence="16">
    <location>
        <begin position="138"/>
        <end position="469"/>
    </location>
</feature>
<dbReference type="Pfam" id="PF12548">
    <property type="entry name" value="DUF3740"/>
    <property type="match status" value="1"/>
</dbReference>
<dbReference type="Proteomes" id="UP001234178">
    <property type="component" value="Unassembled WGS sequence"/>
</dbReference>
<evidence type="ECO:0000256" key="9">
    <source>
        <dbReference type="ARBA" id="ARBA00022824"/>
    </source>
</evidence>
<evidence type="ECO:0000256" key="5">
    <source>
        <dbReference type="ARBA" id="ARBA00008779"/>
    </source>
</evidence>
<gene>
    <name evidence="18" type="ORF">OUZ56_028527</name>
</gene>
<feature type="region of interest" description="Disordered" evidence="14">
    <location>
        <begin position="727"/>
        <end position="755"/>
    </location>
</feature>
<evidence type="ECO:0000256" key="14">
    <source>
        <dbReference type="SAM" id="MobiDB-lite"/>
    </source>
</evidence>
<dbReference type="InterPro" id="IPR024609">
    <property type="entry name" value="Extracellular_sulfatase_C"/>
</dbReference>
<evidence type="ECO:0000256" key="13">
    <source>
        <dbReference type="SAM" id="Coils"/>
    </source>
</evidence>
<organism evidence="18 19">
    <name type="scientific">Daphnia magna</name>
    <dbReference type="NCBI Taxonomy" id="35525"/>
    <lineage>
        <taxon>Eukaryota</taxon>
        <taxon>Metazoa</taxon>
        <taxon>Ecdysozoa</taxon>
        <taxon>Arthropoda</taxon>
        <taxon>Crustacea</taxon>
        <taxon>Branchiopoda</taxon>
        <taxon>Diplostraca</taxon>
        <taxon>Cladocera</taxon>
        <taxon>Anomopoda</taxon>
        <taxon>Daphniidae</taxon>
        <taxon>Daphnia</taxon>
    </lineage>
</organism>
<feature type="coiled-coil region" evidence="13">
    <location>
        <begin position="945"/>
        <end position="972"/>
    </location>
</feature>
<dbReference type="PANTHER" id="PTHR43108">
    <property type="entry name" value="N-ACETYLGLUCOSAMINE-6-SULFATASE FAMILY MEMBER"/>
    <property type="match status" value="1"/>
</dbReference>
<keyword evidence="19" id="KW-1185">Reference proteome</keyword>
<keyword evidence="13" id="KW-0175">Coiled coil</keyword>
<feature type="coiled-coil region" evidence="13">
    <location>
        <begin position="683"/>
        <end position="710"/>
    </location>
</feature>
<keyword evidence="6" id="KW-0479">Metal-binding</keyword>
<feature type="signal peptide" evidence="15">
    <location>
        <begin position="1"/>
        <end position="22"/>
    </location>
</feature>
<dbReference type="PANTHER" id="PTHR43108:SF16">
    <property type="entry name" value="EXTRACELLULAR SULFATASE SULF-1 HOMOLOG"/>
    <property type="match status" value="1"/>
</dbReference>
<dbReference type="SUPFAM" id="SSF53649">
    <property type="entry name" value="Alkaline phosphatase-like"/>
    <property type="match status" value="1"/>
</dbReference>
<dbReference type="EMBL" id="JAOYFB010000040">
    <property type="protein sequence ID" value="KAK4036473.1"/>
    <property type="molecule type" value="Genomic_DNA"/>
</dbReference>
<comment type="subcellular location">
    <subcellularLocation>
        <location evidence="3">Cell surface</location>
    </subcellularLocation>
    <subcellularLocation>
        <location evidence="2">Endoplasmic reticulum</location>
    </subcellularLocation>
    <subcellularLocation>
        <location evidence="4">Golgi apparatus</location>
        <location evidence="4">Golgi stack</location>
    </subcellularLocation>
</comment>
<evidence type="ECO:0000313" key="18">
    <source>
        <dbReference type="EMBL" id="KAK4036473.1"/>
    </source>
</evidence>
<keyword evidence="8" id="KW-0378">Hydrolase</keyword>
<evidence type="ECO:0000256" key="10">
    <source>
        <dbReference type="ARBA" id="ARBA00022837"/>
    </source>
</evidence>
<feature type="region of interest" description="Disordered" evidence="14">
    <location>
        <begin position="813"/>
        <end position="908"/>
    </location>
</feature>
<reference evidence="18 19" key="1">
    <citation type="journal article" date="2023" name="Nucleic Acids Res.">
        <title>The hologenome of Daphnia magna reveals possible DNA methylation and microbiome-mediated evolution of the host genome.</title>
        <authorList>
            <person name="Chaturvedi A."/>
            <person name="Li X."/>
            <person name="Dhandapani V."/>
            <person name="Marshall H."/>
            <person name="Kissane S."/>
            <person name="Cuenca-Cambronero M."/>
            <person name="Asole G."/>
            <person name="Calvet F."/>
            <person name="Ruiz-Romero M."/>
            <person name="Marangio P."/>
            <person name="Guigo R."/>
            <person name="Rago D."/>
            <person name="Mirbahai L."/>
            <person name="Eastwood N."/>
            <person name="Colbourne J.K."/>
            <person name="Zhou J."/>
            <person name="Mallon E."/>
            <person name="Orsini L."/>
        </authorList>
    </citation>
    <scope>NUCLEOTIDE SEQUENCE [LARGE SCALE GENOMIC DNA]</scope>
    <source>
        <strain evidence="18">LRV0_1</strain>
    </source>
</reference>
<feature type="region of interest" description="Disordered" evidence="14">
    <location>
        <begin position="81"/>
        <end position="135"/>
    </location>
</feature>